<comment type="similarity">
    <text evidence="10">Belongs to the PdxA family.</text>
</comment>
<organism evidence="11 12">
    <name type="scientific">Pandoraea bronchicola</name>
    <dbReference type="NCBI Taxonomy" id="2508287"/>
    <lineage>
        <taxon>Bacteria</taxon>
        <taxon>Pseudomonadati</taxon>
        <taxon>Pseudomonadota</taxon>
        <taxon>Betaproteobacteria</taxon>
        <taxon>Burkholderiales</taxon>
        <taxon>Burkholderiaceae</taxon>
        <taxon>Pandoraea</taxon>
    </lineage>
</organism>
<keyword evidence="9 10" id="KW-0170">Cobalt</keyword>
<keyword evidence="6 10" id="KW-0560">Oxidoreductase</keyword>
<feature type="binding site" evidence="10">
    <location>
        <position position="288"/>
    </location>
    <ligand>
        <name>substrate</name>
    </ligand>
</feature>
<dbReference type="PANTHER" id="PTHR30004:SF5">
    <property type="entry name" value="4-HYDROXYTHREONINE-4-PHOSPHATE DEHYDROGENASE"/>
    <property type="match status" value="1"/>
</dbReference>
<evidence type="ECO:0000256" key="3">
    <source>
        <dbReference type="ARBA" id="ARBA00022833"/>
    </source>
</evidence>
<evidence type="ECO:0000256" key="4">
    <source>
        <dbReference type="ARBA" id="ARBA00022842"/>
    </source>
</evidence>
<dbReference type="HAMAP" id="MF_00536">
    <property type="entry name" value="PdxA"/>
    <property type="match status" value="1"/>
</dbReference>
<comment type="miscellaneous">
    <text evidence="10">The active site is located at the dimer interface.</text>
</comment>
<accession>A0A5E5BVY3</accession>
<dbReference type="OrthoDB" id="9801783at2"/>
<dbReference type="PANTHER" id="PTHR30004">
    <property type="entry name" value="4-HYDROXYTHREONINE-4-PHOSPHATE DEHYDROGENASE"/>
    <property type="match status" value="1"/>
</dbReference>
<dbReference type="SUPFAM" id="SSF53659">
    <property type="entry name" value="Isocitrate/Isopropylmalate dehydrogenase-like"/>
    <property type="match status" value="1"/>
</dbReference>
<dbReference type="GO" id="GO:0008615">
    <property type="term" value="P:pyridoxine biosynthetic process"/>
    <property type="evidence" value="ECO:0007669"/>
    <property type="project" value="UniProtKB-UniRule"/>
</dbReference>
<comment type="cofactor">
    <cofactor evidence="10">
        <name>Zn(2+)</name>
        <dbReference type="ChEBI" id="CHEBI:29105"/>
    </cofactor>
    <cofactor evidence="10">
        <name>Mg(2+)</name>
        <dbReference type="ChEBI" id="CHEBI:18420"/>
    </cofactor>
    <cofactor evidence="10">
        <name>Co(2+)</name>
        <dbReference type="ChEBI" id="CHEBI:48828"/>
    </cofactor>
    <text evidence="10">Binds 1 divalent metal cation per subunit. Can use ions such as Zn(2+), Mg(2+) or Co(2+).</text>
</comment>
<comment type="pathway">
    <text evidence="10">Cofactor biosynthesis; pyridoxine 5'-phosphate biosynthesis; pyridoxine 5'-phosphate from D-erythrose 4-phosphate: step 4/5.</text>
</comment>
<name>A0A5E5BVY3_9BURK</name>
<evidence type="ECO:0000256" key="1">
    <source>
        <dbReference type="ARBA" id="ARBA00022490"/>
    </source>
</evidence>
<dbReference type="NCBIfam" id="TIGR00557">
    <property type="entry name" value="pdxA"/>
    <property type="match status" value="1"/>
</dbReference>
<keyword evidence="12" id="KW-1185">Reference proteome</keyword>
<comment type="function">
    <text evidence="10">Catalyzes the NAD(P)-dependent oxidation of 4-(phosphooxy)-L-threonine (HTP) into 2-amino-3-oxo-4-(phosphooxy)butyric acid which spontaneously decarboxylates to form 3-amino-2-oxopropyl phosphate (AHAP).</text>
</comment>
<keyword evidence="7 10" id="KW-0520">NAD</keyword>
<dbReference type="InterPro" id="IPR005255">
    <property type="entry name" value="PdxA_fam"/>
</dbReference>
<proteinExistence type="inferred from homology"/>
<feature type="binding site" evidence="10">
    <location>
        <position position="225"/>
    </location>
    <ligand>
        <name>a divalent metal cation</name>
        <dbReference type="ChEBI" id="CHEBI:60240"/>
        <note>ligand shared between dimeric partners</note>
    </ligand>
</feature>
<dbReference type="EC" id="1.1.1.262" evidence="10"/>
<reference evidence="11 12" key="1">
    <citation type="submission" date="2019-08" db="EMBL/GenBank/DDBJ databases">
        <authorList>
            <person name="Peeters C."/>
        </authorList>
    </citation>
    <scope>NUCLEOTIDE SEQUENCE [LARGE SCALE GENOMIC DNA]</scope>
    <source>
        <strain evidence="11 12">LMG 20603</strain>
    </source>
</reference>
<feature type="binding site" evidence="10">
    <location>
        <position position="151"/>
    </location>
    <ligand>
        <name>substrate</name>
    </ligand>
</feature>
<evidence type="ECO:0000256" key="2">
    <source>
        <dbReference type="ARBA" id="ARBA00022723"/>
    </source>
</evidence>
<keyword evidence="1 10" id="KW-0963">Cytoplasm</keyword>
<keyword evidence="5 10" id="KW-0521">NADP</keyword>
<gene>
    <name evidence="10 11" type="primary">pdxA</name>
    <name evidence="11" type="ORF">PBR20603_03747</name>
</gene>
<dbReference type="GO" id="GO:0008270">
    <property type="term" value="F:zinc ion binding"/>
    <property type="evidence" value="ECO:0007669"/>
    <property type="project" value="UniProtKB-UniRule"/>
</dbReference>
<evidence type="ECO:0000256" key="9">
    <source>
        <dbReference type="ARBA" id="ARBA00023285"/>
    </source>
</evidence>
<dbReference type="Proteomes" id="UP000382040">
    <property type="component" value="Unassembled WGS sequence"/>
</dbReference>
<feature type="binding site" evidence="10">
    <location>
        <position position="180"/>
    </location>
    <ligand>
        <name>a divalent metal cation</name>
        <dbReference type="ChEBI" id="CHEBI:60240"/>
        <note>ligand shared between dimeric partners</note>
    </ligand>
</feature>
<evidence type="ECO:0000313" key="11">
    <source>
        <dbReference type="EMBL" id="VVE89774.1"/>
    </source>
</evidence>
<dbReference type="GO" id="GO:0005737">
    <property type="term" value="C:cytoplasm"/>
    <property type="evidence" value="ECO:0007669"/>
    <property type="project" value="UniProtKB-SubCell"/>
</dbReference>
<dbReference type="GO" id="GO:0042823">
    <property type="term" value="P:pyridoxal phosphate biosynthetic process"/>
    <property type="evidence" value="ECO:0007669"/>
    <property type="project" value="UniProtKB-UniRule"/>
</dbReference>
<dbReference type="NCBIfam" id="NF002520">
    <property type="entry name" value="PRK01909.1"/>
    <property type="match status" value="1"/>
</dbReference>
<dbReference type="Gene3D" id="3.40.718.10">
    <property type="entry name" value="Isopropylmalate Dehydrogenase"/>
    <property type="match status" value="1"/>
</dbReference>
<sequence length="363" mass="37350">MTSDRSFVLAITTGEPAGVGPELTVQALVKCLSTPEATAGASVDASLSLSLSRCQFAVLGDASLLAARAQAVGLGDAWQALLAGTRVRVVHHPLAVTAQPGQLDAANGRYVLGLLDDAIDGALAGTYDAIVTAPLQKSTINDCGVAFTGHTEYLAERTGTPRVVMMLAGGGLRVALATTHLPLAQVAGAIRRDDLLQTLVILNQDLMRHFGLTRPRILVTGLNPHAGESGYLGREEIDVISPALDDARAAGIDARGPYPADTLFQPRYLEGADAVLAMYHDQGLPVLKYASFGAGVNITLGLPIIRTSVDHGTALDLAGTGQAESGSLIEALRTAAIMAANAATHAQLTAGTTGGPDAAQPRS</sequence>
<evidence type="ECO:0000256" key="10">
    <source>
        <dbReference type="HAMAP-Rule" id="MF_00536"/>
    </source>
</evidence>
<feature type="binding site" evidence="10">
    <location>
        <position position="280"/>
    </location>
    <ligand>
        <name>a divalent metal cation</name>
        <dbReference type="ChEBI" id="CHEBI:60240"/>
        <note>ligand shared between dimeric partners</note>
    </ligand>
</feature>
<dbReference type="RefSeq" id="WP_150560982.1">
    <property type="nucleotide sequence ID" value="NZ_CABPST010000011.1"/>
</dbReference>
<keyword evidence="2 10" id="KW-0479">Metal-binding</keyword>
<dbReference type="GO" id="GO:0051287">
    <property type="term" value="F:NAD binding"/>
    <property type="evidence" value="ECO:0007669"/>
    <property type="project" value="InterPro"/>
</dbReference>
<keyword evidence="4 10" id="KW-0460">Magnesium</keyword>
<dbReference type="GO" id="GO:0050897">
    <property type="term" value="F:cobalt ion binding"/>
    <property type="evidence" value="ECO:0007669"/>
    <property type="project" value="UniProtKB-UniRule"/>
</dbReference>
<dbReference type="UniPathway" id="UPA00244">
    <property type="reaction ID" value="UER00312"/>
</dbReference>
<evidence type="ECO:0000256" key="8">
    <source>
        <dbReference type="ARBA" id="ARBA00023096"/>
    </source>
</evidence>
<feature type="binding site" evidence="10">
    <location>
        <position position="306"/>
    </location>
    <ligand>
        <name>substrate</name>
    </ligand>
</feature>
<evidence type="ECO:0000313" key="12">
    <source>
        <dbReference type="Proteomes" id="UP000382040"/>
    </source>
</evidence>
<keyword evidence="8 10" id="KW-0664">Pyridoxine biosynthesis</keyword>
<protein>
    <recommendedName>
        <fullName evidence="10">4-hydroxythreonine-4-phosphate dehydrogenase</fullName>
        <ecNumber evidence="10">1.1.1.262</ecNumber>
    </recommendedName>
    <alternativeName>
        <fullName evidence="10">4-(phosphohydroxy)-L-threonine dehydrogenase</fullName>
    </alternativeName>
</protein>
<dbReference type="GO" id="GO:0000287">
    <property type="term" value="F:magnesium ion binding"/>
    <property type="evidence" value="ECO:0007669"/>
    <property type="project" value="UniProtKB-UniRule"/>
</dbReference>
<comment type="subcellular location">
    <subcellularLocation>
        <location evidence="10">Cytoplasm</location>
    </subcellularLocation>
</comment>
<dbReference type="EMBL" id="CABPST010000011">
    <property type="protein sequence ID" value="VVE89774.1"/>
    <property type="molecule type" value="Genomic_DNA"/>
</dbReference>
<feature type="binding site" evidence="10">
    <location>
        <position position="297"/>
    </location>
    <ligand>
        <name>substrate</name>
    </ligand>
</feature>
<comment type="catalytic activity">
    <reaction evidence="10">
        <text>4-(phosphooxy)-L-threonine + NAD(+) = 3-amino-2-oxopropyl phosphate + CO2 + NADH</text>
        <dbReference type="Rhea" id="RHEA:32275"/>
        <dbReference type="ChEBI" id="CHEBI:16526"/>
        <dbReference type="ChEBI" id="CHEBI:57279"/>
        <dbReference type="ChEBI" id="CHEBI:57540"/>
        <dbReference type="ChEBI" id="CHEBI:57945"/>
        <dbReference type="ChEBI" id="CHEBI:58452"/>
        <dbReference type="EC" id="1.1.1.262"/>
    </reaction>
</comment>
<dbReference type="Pfam" id="PF04166">
    <property type="entry name" value="PdxA"/>
    <property type="match status" value="1"/>
</dbReference>
<comment type="subunit">
    <text evidence="10">Homodimer.</text>
</comment>
<dbReference type="AlphaFoldDB" id="A0A5E5BVY3"/>
<dbReference type="GO" id="GO:0050570">
    <property type="term" value="F:4-hydroxythreonine-4-phosphate dehydrogenase activity"/>
    <property type="evidence" value="ECO:0007669"/>
    <property type="project" value="UniProtKB-UniRule"/>
</dbReference>
<dbReference type="InterPro" id="IPR037510">
    <property type="entry name" value="PdxA"/>
</dbReference>
<evidence type="ECO:0000256" key="7">
    <source>
        <dbReference type="ARBA" id="ARBA00023027"/>
    </source>
</evidence>
<keyword evidence="3 10" id="KW-0862">Zinc</keyword>
<evidence type="ECO:0000256" key="5">
    <source>
        <dbReference type="ARBA" id="ARBA00022857"/>
    </source>
</evidence>
<feature type="binding site" evidence="10">
    <location>
        <position position="150"/>
    </location>
    <ligand>
        <name>substrate</name>
    </ligand>
</feature>
<evidence type="ECO:0000256" key="6">
    <source>
        <dbReference type="ARBA" id="ARBA00023002"/>
    </source>
</evidence>